<evidence type="ECO:0000313" key="1">
    <source>
        <dbReference type="EMBL" id="GAV06171.1"/>
    </source>
</evidence>
<protein>
    <submittedName>
        <fullName evidence="1">Uncharacterized protein</fullName>
    </submittedName>
</protein>
<name>A0A1D1VYJ9_RAMVA</name>
<sequence>MDKGVACLPRPLAAAIFRLSAIENIPFSVIKYTCNRFELLCILDGRRAISAAFRMSFVVPHSRFLFNDSKPKTRGVELD</sequence>
<reference evidence="1 2" key="1">
    <citation type="journal article" date="2016" name="Nat. Commun.">
        <title>Extremotolerant tardigrade genome and improved radiotolerance of human cultured cells by tardigrade-unique protein.</title>
        <authorList>
            <person name="Hashimoto T."/>
            <person name="Horikawa D.D."/>
            <person name="Saito Y."/>
            <person name="Kuwahara H."/>
            <person name="Kozuka-Hata H."/>
            <person name="Shin-I T."/>
            <person name="Minakuchi Y."/>
            <person name="Ohishi K."/>
            <person name="Motoyama A."/>
            <person name="Aizu T."/>
            <person name="Enomoto A."/>
            <person name="Kondo K."/>
            <person name="Tanaka S."/>
            <person name="Hara Y."/>
            <person name="Koshikawa S."/>
            <person name="Sagara H."/>
            <person name="Miura T."/>
            <person name="Yokobori S."/>
            <person name="Miyagawa K."/>
            <person name="Suzuki Y."/>
            <person name="Kubo T."/>
            <person name="Oyama M."/>
            <person name="Kohara Y."/>
            <person name="Fujiyama A."/>
            <person name="Arakawa K."/>
            <person name="Katayama T."/>
            <person name="Toyoda A."/>
            <person name="Kunieda T."/>
        </authorList>
    </citation>
    <scope>NUCLEOTIDE SEQUENCE [LARGE SCALE GENOMIC DNA]</scope>
    <source>
        <strain evidence="1 2">YOKOZUNA-1</strain>
    </source>
</reference>
<dbReference type="AlphaFoldDB" id="A0A1D1VYJ9"/>
<evidence type="ECO:0000313" key="2">
    <source>
        <dbReference type="Proteomes" id="UP000186922"/>
    </source>
</evidence>
<dbReference type="Proteomes" id="UP000186922">
    <property type="component" value="Unassembled WGS sequence"/>
</dbReference>
<dbReference type="EMBL" id="BDGG01000013">
    <property type="protein sequence ID" value="GAV06171.1"/>
    <property type="molecule type" value="Genomic_DNA"/>
</dbReference>
<gene>
    <name evidence="1" type="primary">RvY_16198-1</name>
    <name evidence="1" type="synonym">RvY_16198.1</name>
    <name evidence="1" type="ORF">RvY_16198</name>
</gene>
<accession>A0A1D1VYJ9</accession>
<comment type="caution">
    <text evidence="1">The sequence shown here is derived from an EMBL/GenBank/DDBJ whole genome shotgun (WGS) entry which is preliminary data.</text>
</comment>
<organism evidence="1 2">
    <name type="scientific">Ramazzottius varieornatus</name>
    <name type="common">Water bear</name>
    <name type="synonym">Tardigrade</name>
    <dbReference type="NCBI Taxonomy" id="947166"/>
    <lineage>
        <taxon>Eukaryota</taxon>
        <taxon>Metazoa</taxon>
        <taxon>Ecdysozoa</taxon>
        <taxon>Tardigrada</taxon>
        <taxon>Eutardigrada</taxon>
        <taxon>Parachela</taxon>
        <taxon>Hypsibioidea</taxon>
        <taxon>Ramazzottiidae</taxon>
        <taxon>Ramazzottius</taxon>
    </lineage>
</organism>
<proteinExistence type="predicted"/>
<keyword evidence="2" id="KW-1185">Reference proteome</keyword>